<proteinExistence type="predicted"/>
<dbReference type="RefSeq" id="WP_176734515.1">
    <property type="nucleotide sequence ID" value="NZ_BMSZ01000002.1"/>
</dbReference>
<accession>A0ABQ2STZ7</accession>
<keyword evidence="2" id="KW-0812">Transmembrane</keyword>
<comment type="caution">
    <text evidence="4">The sequence shown here is derived from an EMBL/GenBank/DDBJ whole genome shotgun (WGS) entry which is preliminary data.</text>
</comment>
<feature type="compositionally biased region" description="Low complexity" evidence="1">
    <location>
        <begin position="64"/>
        <end position="73"/>
    </location>
</feature>
<keyword evidence="5" id="KW-1185">Reference proteome</keyword>
<evidence type="ECO:0000313" key="4">
    <source>
        <dbReference type="EMBL" id="GGS38014.1"/>
    </source>
</evidence>
<evidence type="ECO:0000256" key="2">
    <source>
        <dbReference type="SAM" id="Phobius"/>
    </source>
</evidence>
<name>A0ABQ2STZ7_STRBA</name>
<feature type="transmembrane region" description="Helical" evidence="2">
    <location>
        <begin position="80"/>
        <end position="109"/>
    </location>
</feature>
<protein>
    <recommendedName>
        <fullName evidence="3">DUF7144 domain-containing protein</fullName>
    </recommendedName>
</protein>
<dbReference type="Proteomes" id="UP000659767">
    <property type="component" value="Unassembled WGS sequence"/>
</dbReference>
<feature type="compositionally biased region" description="Gly residues" evidence="1">
    <location>
        <begin position="45"/>
        <end position="57"/>
    </location>
</feature>
<gene>
    <name evidence="4" type="ORF">GCM10010253_09440</name>
</gene>
<dbReference type="InterPro" id="IPR055568">
    <property type="entry name" value="DUF7144"/>
</dbReference>
<dbReference type="EMBL" id="BMSZ01000002">
    <property type="protein sequence ID" value="GGS38014.1"/>
    <property type="molecule type" value="Genomic_DNA"/>
</dbReference>
<feature type="transmembrane region" description="Helical" evidence="2">
    <location>
        <begin position="153"/>
        <end position="172"/>
    </location>
</feature>
<keyword evidence="2" id="KW-1133">Transmembrane helix</keyword>
<dbReference type="Pfam" id="PF23636">
    <property type="entry name" value="DUF7144"/>
    <property type="match status" value="1"/>
</dbReference>
<keyword evidence="2" id="KW-0472">Membrane</keyword>
<sequence length="211" mass="21839">MSEDPFRAADPSRAAGPSQAEDPSRAADPSQAADPSRASDPSDPGGFGQGPLTGPGQGEAPWQRGDGPAGRAPAPDPDSLWVTGGVLFAGILMLCQGVLAALEGIAALAGGDVYGDVGEYVYRISLTGWGWTHLVLGVCVAVTGASVLRGASWARVTGIVFASLNLFAHFLFLPYAPLWSVIVIALDIFVIWALAAYRDPGWAPGDALRRP</sequence>
<feature type="transmembrane region" description="Helical" evidence="2">
    <location>
        <begin position="178"/>
        <end position="197"/>
    </location>
</feature>
<evidence type="ECO:0000259" key="3">
    <source>
        <dbReference type="Pfam" id="PF23636"/>
    </source>
</evidence>
<organism evidence="4 5">
    <name type="scientific">Streptomyces badius</name>
    <dbReference type="NCBI Taxonomy" id="1941"/>
    <lineage>
        <taxon>Bacteria</taxon>
        <taxon>Bacillati</taxon>
        <taxon>Actinomycetota</taxon>
        <taxon>Actinomycetes</taxon>
        <taxon>Kitasatosporales</taxon>
        <taxon>Streptomycetaceae</taxon>
        <taxon>Streptomyces</taxon>
    </lineage>
</organism>
<feature type="region of interest" description="Disordered" evidence="1">
    <location>
        <begin position="1"/>
        <end position="76"/>
    </location>
</feature>
<feature type="domain" description="DUF7144" evidence="3">
    <location>
        <begin position="86"/>
        <end position="198"/>
    </location>
</feature>
<evidence type="ECO:0000256" key="1">
    <source>
        <dbReference type="SAM" id="MobiDB-lite"/>
    </source>
</evidence>
<evidence type="ECO:0000313" key="5">
    <source>
        <dbReference type="Proteomes" id="UP000659767"/>
    </source>
</evidence>
<feature type="transmembrane region" description="Helical" evidence="2">
    <location>
        <begin position="129"/>
        <end position="148"/>
    </location>
</feature>
<reference evidence="5" key="1">
    <citation type="journal article" date="2019" name="Int. J. Syst. Evol. Microbiol.">
        <title>The Global Catalogue of Microorganisms (GCM) 10K type strain sequencing project: providing services to taxonomists for standard genome sequencing and annotation.</title>
        <authorList>
            <consortium name="The Broad Institute Genomics Platform"/>
            <consortium name="The Broad Institute Genome Sequencing Center for Infectious Disease"/>
            <person name="Wu L."/>
            <person name="Ma J."/>
        </authorList>
    </citation>
    <scope>NUCLEOTIDE SEQUENCE [LARGE SCALE GENOMIC DNA]</scope>
    <source>
        <strain evidence="5">JCM 4350</strain>
    </source>
</reference>